<keyword evidence="3 7" id="KW-0808">Transferase</keyword>
<name>A0AAD9XB26_9ROSI</name>
<dbReference type="PANTHER" id="PTHR31889">
    <property type="entry name" value="FUCOSYLTRANSFERASE 2-RELATED"/>
    <property type="match status" value="1"/>
</dbReference>
<accession>A0AAD9XB26</accession>
<comment type="function">
    <text evidence="7">May be involved in cell wall biosynthesis.</text>
</comment>
<keyword evidence="6 7" id="KW-0961">Cell wall biogenesis/degradation</keyword>
<comment type="similarity">
    <text evidence="1 7">Belongs to the glycosyltransferase 37 family.</text>
</comment>
<dbReference type="EMBL" id="JANJYI010000003">
    <property type="protein sequence ID" value="KAK2656236.1"/>
    <property type="molecule type" value="Genomic_DNA"/>
</dbReference>
<sequence length="254" mass="29666">MHFSPTEFCLLNKNLTWLIFSANLFRILPMNFPFRQNFGSFDQEYENSHGNLLKKNVINSSSSKELKLSSLYLHLAHDYDDHDKLFFCDENQFLLRQVPWLIMRTDNYFVPSLFLMQSFDQELIKLFPNKETVFRHLGRYLFHPSNQVWGLITRYYQAYLSKADEKIGSQNRVIDTVKSPFQSAMGQILACTKKENLLPEIEPEKTGLSSEGHHANQTISKAVLITSLYSGYFEKIKNKYWTHPTVNGEVIGVY</sequence>
<dbReference type="GO" id="GO:0032580">
    <property type="term" value="C:Golgi cisterna membrane"/>
    <property type="evidence" value="ECO:0007669"/>
    <property type="project" value="UniProtKB-SubCell"/>
</dbReference>
<dbReference type="GO" id="GO:0008107">
    <property type="term" value="F:galactoside 2-alpha-L-fucosyltransferase activity"/>
    <property type="evidence" value="ECO:0007669"/>
    <property type="project" value="InterPro"/>
</dbReference>
<dbReference type="Pfam" id="PF03254">
    <property type="entry name" value="XG_FTase"/>
    <property type="match status" value="1"/>
</dbReference>
<evidence type="ECO:0000313" key="8">
    <source>
        <dbReference type="EMBL" id="KAK2656236.1"/>
    </source>
</evidence>
<organism evidence="8 9">
    <name type="scientific">Dipteronia dyeriana</name>
    <dbReference type="NCBI Taxonomy" id="168575"/>
    <lineage>
        <taxon>Eukaryota</taxon>
        <taxon>Viridiplantae</taxon>
        <taxon>Streptophyta</taxon>
        <taxon>Embryophyta</taxon>
        <taxon>Tracheophyta</taxon>
        <taxon>Spermatophyta</taxon>
        <taxon>Magnoliopsida</taxon>
        <taxon>eudicotyledons</taxon>
        <taxon>Gunneridae</taxon>
        <taxon>Pentapetalae</taxon>
        <taxon>rosids</taxon>
        <taxon>malvids</taxon>
        <taxon>Sapindales</taxon>
        <taxon>Sapindaceae</taxon>
        <taxon>Hippocastanoideae</taxon>
        <taxon>Acereae</taxon>
        <taxon>Dipteronia</taxon>
    </lineage>
</organism>
<evidence type="ECO:0000313" key="9">
    <source>
        <dbReference type="Proteomes" id="UP001280121"/>
    </source>
</evidence>
<dbReference type="Proteomes" id="UP001280121">
    <property type="component" value="Unassembled WGS sequence"/>
</dbReference>
<evidence type="ECO:0000256" key="3">
    <source>
        <dbReference type="ARBA" id="ARBA00022679"/>
    </source>
</evidence>
<keyword evidence="2 7" id="KW-0328">Glycosyltransferase</keyword>
<evidence type="ECO:0000256" key="4">
    <source>
        <dbReference type="ARBA" id="ARBA00023034"/>
    </source>
</evidence>
<dbReference type="GO" id="GO:0071555">
    <property type="term" value="P:cell wall organization"/>
    <property type="evidence" value="ECO:0007669"/>
    <property type="project" value="UniProtKB-UniRule"/>
</dbReference>
<evidence type="ECO:0000256" key="5">
    <source>
        <dbReference type="ARBA" id="ARBA00023180"/>
    </source>
</evidence>
<dbReference type="AlphaFoldDB" id="A0AAD9XB26"/>
<reference evidence="8" key="1">
    <citation type="journal article" date="2023" name="Plant J.">
        <title>Genome sequences and population genomics provide insights into the demographic history, inbreeding, and mutation load of two 'living fossil' tree species of Dipteronia.</title>
        <authorList>
            <person name="Feng Y."/>
            <person name="Comes H.P."/>
            <person name="Chen J."/>
            <person name="Zhu S."/>
            <person name="Lu R."/>
            <person name="Zhang X."/>
            <person name="Li P."/>
            <person name="Qiu J."/>
            <person name="Olsen K.M."/>
            <person name="Qiu Y."/>
        </authorList>
    </citation>
    <scope>NUCLEOTIDE SEQUENCE</scope>
    <source>
        <strain evidence="8">KIB01</strain>
    </source>
</reference>
<dbReference type="EC" id="2.4.1.-" evidence="7"/>
<dbReference type="GO" id="GO:0042546">
    <property type="term" value="P:cell wall biogenesis"/>
    <property type="evidence" value="ECO:0007669"/>
    <property type="project" value="InterPro"/>
</dbReference>
<evidence type="ECO:0000256" key="6">
    <source>
        <dbReference type="ARBA" id="ARBA00023316"/>
    </source>
</evidence>
<gene>
    <name evidence="8" type="ORF">Ddye_009288</name>
</gene>
<keyword evidence="4 7" id="KW-0333">Golgi apparatus</keyword>
<protein>
    <recommendedName>
        <fullName evidence="7">Fucosyltransferase</fullName>
        <ecNumber evidence="7">2.4.1.-</ecNumber>
    </recommendedName>
</protein>
<dbReference type="GO" id="GO:0009969">
    <property type="term" value="P:xyloglucan biosynthetic process"/>
    <property type="evidence" value="ECO:0007669"/>
    <property type="project" value="TreeGrafter"/>
</dbReference>
<evidence type="ECO:0000256" key="1">
    <source>
        <dbReference type="ARBA" id="ARBA00010481"/>
    </source>
</evidence>
<keyword evidence="9" id="KW-1185">Reference proteome</keyword>
<dbReference type="InterPro" id="IPR004938">
    <property type="entry name" value="XG_FTase"/>
</dbReference>
<proteinExistence type="inferred from homology"/>
<dbReference type="PANTHER" id="PTHR31889:SF2">
    <property type="entry name" value="FUCOSYLTRANSFERASE 3"/>
    <property type="match status" value="1"/>
</dbReference>
<comment type="caution">
    <text evidence="8">The sequence shown here is derived from an EMBL/GenBank/DDBJ whole genome shotgun (WGS) entry which is preliminary data.</text>
</comment>
<evidence type="ECO:0000256" key="2">
    <source>
        <dbReference type="ARBA" id="ARBA00022676"/>
    </source>
</evidence>
<evidence type="ECO:0000256" key="7">
    <source>
        <dbReference type="RuleBase" id="RU367004"/>
    </source>
</evidence>
<keyword evidence="5" id="KW-0325">Glycoprotein</keyword>
<comment type="subcellular location">
    <subcellularLocation>
        <location evidence="7">Golgi apparatus</location>
        <location evidence="7">Golgi stack membrane</location>
        <topology evidence="7">Single-pass type II membrane protein</topology>
    </subcellularLocation>
</comment>